<dbReference type="Proteomes" id="UP000184526">
    <property type="component" value="Unassembled WGS sequence"/>
</dbReference>
<dbReference type="RefSeq" id="WP_143147709.1">
    <property type="nucleotide sequence ID" value="NZ_FQXP01000008.1"/>
</dbReference>
<dbReference type="OrthoDB" id="1859809at2"/>
<keyword evidence="1" id="KW-0812">Transmembrane</keyword>
<proteinExistence type="predicted"/>
<sequence length="66" mass="7693">MNFTNIFKNMWLQLFGSTEFMGLNVGFWVGMIVVALIVVIENIVFWNVKPKKKGFKTELKPKRISN</sequence>
<name>A0A1M5XEX8_9CLOT</name>
<feature type="transmembrane region" description="Helical" evidence="1">
    <location>
        <begin position="20"/>
        <end position="46"/>
    </location>
</feature>
<evidence type="ECO:0000256" key="1">
    <source>
        <dbReference type="SAM" id="Phobius"/>
    </source>
</evidence>
<dbReference type="STRING" id="1121306.SAMN02745196_02198"/>
<gene>
    <name evidence="2" type="ORF">SAMN02745196_02198</name>
</gene>
<keyword evidence="1" id="KW-1133">Transmembrane helix</keyword>
<keyword evidence="3" id="KW-1185">Reference proteome</keyword>
<evidence type="ECO:0000313" key="3">
    <source>
        <dbReference type="Proteomes" id="UP000184526"/>
    </source>
</evidence>
<dbReference type="AlphaFoldDB" id="A0A1M5XEX8"/>
<reference evidence="2 3" key="1">
    <citation type="submission" date="2016-11" db="EMBL/GenBank/DDBJ databases">
        <authorList>
            <person name="Jaros S."/>
            <person name="Januszkiewicz K."/>
            <person name="Wedrychowicz H."/>
        </authorList>
    </citation>
    <scope>NUCLEOTIDE SEQUENCE [LARGE SCALE GENOMIC DNA]</scope>
    <source>
        <strain evidence="2 3">DSM 3089</strain>
    </source>
</reference>
<dbReference type="EMBL" id="FQXP01000008">
    <property type="protein sequence ID" value="SHH98435.1"/>
    <property type="molecule type" value="Genomic_DNA"/>
</dbReference>
<protein>
    <submittedName>
        <fullName evidence="2">Uncharacterized protein</fullName>
    </submittedName>
</protein>
<evidence type="ECO:0000313" key="2">
    <source>
        <dbReference type="EMBL" id="SHH98435.1"/>
    </source>
</evidence>
<organism evidence="2 3">
    <name type="scientific">Clostridium collagenovorans DSM 3089</name>
    <dbReference type="NCBI Taxonomy" id="1121306"/>
    <lineage>
        <taxon>Bacteria</taxon>
        <taxon>Bacillati</taxon>
        <taxon>Bacillota</taxon>
        <taxon>Clostridia</taxon>
        <taxon>Eubacteriales</taxon>
        <taxon>Clostridiaceae</taxon>
        <taxon>Clostridium</taxon>
    </lineage>
</organism>
<accession>A0A1M5XEX8</accession>
<keyword evidence="1" id="KW-0472">Membrane</keyword>